<accession>A0A0D7B7Y3</accession>
<dbReference type="EMBL" id="KN880549">
    <property type="protein sequence ID" value="KIY66607.1"/>
    <property type="molecule type" value="Genomic_DNA"/>
</dbReference>
<reference evidence="2 3" key="1">
    <citation type="journal article" date="2015" name="Fungal Genet. Biol.">
        <title>Evolution of novel wood decay mechanisms in Agaricales revealed by the genome sequences of Fistulina hepatica and Cylindrobasidium torrendii.</title>
        <authorList>
            <person name="Floudas D."/>
            <person name="Held B.W."/>
            <person name="Riley R."/>
            <person name="Nagy L.G."/>
            <person name="Koehler G."/>
            <person name="Ransdell A.S."/>
            <person name="Younus H."/>
            <person name="Chow J."/>
            <person name="Chiniquy J."/>
            <person name="Lipzen A."/>
            <person name="Tritt A."/>
            <person name="Sun H."/>
            <person name="Haridas S."/>
            <person name="LaButti K."/>
            <person name="Ohm R.A."/>
            <person name="Kues U."/>
            <person name="Blanchette R.A."/>
            <person name="Grigoriev I.V."/>
            <person name="Minto R.E."/>
            <person name="Hibbett D.S."/>
        </authorList>
    </citation>
    <scope>NUCLEOTIDE SEQUENCE [LARGE SCALE GENOMIC DNA]</scope>
    <source>
        <strain evidence="2 3">FP15055 ss-10</strain>
    </source>
</reference>
<protein>
    <submittedName>
        <fullName evidence="2">Uncharacterized protein</fullName>
    </submittedName>
</protein>
<sequence length="500" mass="55183">MLQACIASFPSATGRFCFGVKYVGDESYIDIGVSCCCSGIASTAEEAELEAFIAIMEDLWTLNPAPAVIVKSSSKSCLNFLILIRDKMLPYQQRSKPGNDAYEMRLRYAEAMIERTSFYTQITFDLLPSTITRDALRLATHALTHNFGDISYWQTVWAERECSVRADILQGLIGRGFSASTSDETMRGTKLLAECQDRLRQPPYSPMPIEVESLSPSLKVSISLPEIPALLRRTMESTSSYDTNTTMLQTVPAASTIVTGPSPSSSRSMPRRVVQSQRHHPYQSPSKSRPAKFTSDPSYSAIRKTHTKYQNSVWFDNPNNRAKMTPFFDKYKAIVRELEGAHPQIMDGPKVSWPAVTVDVQKAIGEAIFDIDTVAGKTKPSRVRQKYILPGLTAVTARLVSGLSVDVDAQAPAVLAVCVVWDKAPELHRGFLDFIPRLASMSCGGNVKVVRLSKGIKVLFPDDVLSAWKVHEDAVFAILDTPTVPGRLRSALAMVQSVTK</sequence>
<organism evidence="2 3">
    <name type="scientific">Cylindrobasidium torrendii FP15055 ss-10</name>
    <dbReference type="NCBI Taxonomy" id="1314674"/>
    <lineage>
        <taxon>Eukaryota</taxon>
        <taxon>Fungi</taxon>
        <taxon>Dikarya</taxon>
        <taxon>Basidiomycota</taxon>
        <taxon>Agaricomycotina</taxon>
        <taxon>Agaricomycetes</taxon>
        <taxon>Agaricomycetidae</taxon>
        <taxon>Agaricales</taxon>
        <taxon>Marasmiineae</taxon>
        <taxon>Physalacriaceae</taxon>
        <taxon>Cylindrobasidium</taxon>
    </lineage>
</organism>
<keyword evidence="3" id="KW-1185">Reference proteome</keyword>
<evidence type="ECO:0000256" key="1">
    <source>
        <dbReference type="SAM" id="MobiDB-lite"/>
    </source>
</evidence>
<gene>
    <name evidence="2" type="ORF">CYLTODRAFT_455220</name>
</gene>
<evidence type="ECO:0000313" key="3">
    <source>
        <dbReference type="Proteomes" id="UP000054007"/>
    </source>
</evidence>
<proteinExistence type="predicted"/>
<feature type="region of interest" description="Disordered" evidence="1">
    <location>
        <begin position="253"/>
        <end position="297"/>
    </location>
</feature>
<dbReference type="Proteomes" id="UP000054007">
    <property type="component" value="Unassembled WGS sequence"/>
</dbReference>
<dbReference type="AlphaFoldDB" id="A0A0D7B7Y3"/>
<name>A0A0D7B7Y3_9AGAR</name>
<feature type="compositionally biased region" description="Low complexity" evidence="1">
    <location>
        <begin position="261"/>
        <end position="276"/>
    </location>
</feature>
<evidence type="ECO:0000313" key="2">
    <source>
        <dbReference type="EMBL" id="KIY66607.1"/>
    </source>
</evidence>